<dbReference type="EMBL" id="CP002047">
    <property type="protein sequence ID" value="ADI05636.1"/>
    <property type="molecule type" value="Genomic_DNA"/>
</dbReference>
<organism evidence="2 3">
    <name type="scientific">Streptomyces bingchenggensis (strain BCW-1)</name>
    <dbReference type="NCBI Taxonomy" id="749414"/>
    <lineage>
        <taxon>Bacteria</taxon>
        <taxon>Bacillati</taxon>
        <taxon>Actinomycetota</taxon>
        <taxon>Actinomycetes</taxon>
        <taxon>Kitasatosporales</taxon>
        <taxon>Streptomycetaceae</taxon>
        <taxon>Streptomyces</taxon>
    </lineage>
</organism>
<evidence type="ECO:0000313" key="2">
    <source>
        <dbReference type="EMBL" id="ADI05636.1"/>
    </source>
</evidence>
<evidence type="ECO:0000313" key="3">
    <source>
        <dbReference type="Proteomes" id="UP000000377"/>
    </source>
</evidence>
<accession>D7BYS7</accession>
<feature type="coiled-coil region" evidence="1">
    <location>
        <begin position="37"/>
        <end position="64"/>
    </location>
</feature>
<evidence type="ECO:0000256" key="1">
    <source>
        <dbReference type="SAM" id="Coils"/>
    </source>
</evidence>
<dbReference type="PATRIC" id="fig|749414.3.peg.2603"/>
<dbReference type="eggNOG" id="ENOG5031QAR">
    <property type="taxonomic scope" value="Bacteria"/>
</dbReference>
<gene>
    <name evidence="2" type="ordered locus">SBI_02515</name>
</gene>
<dbReference type="KEGG" id="sbh:SBI_02515"/>
<dbReference type="Proteomes" id="UP000000377">
    <property type="component" value="Chromosome"/>
</dbReference>
<protein>
    <submittedName>
        <fullName evidence="2">Uncharacterized protein</fullName>
    </submittedName>
</protein>
<dbReference type="RefSeq" id="WP_014175113.1">
    <property type="nucleotide sequence ID" value="NC_016582.1"/>
</dbReference>
<proteinExistence type="predicted"/>
<dbReference type="AlphaFoldDB" id="D7BYS7"/>
<sequence length="156" mass="17718">MTSADTARTSQDNAPGEQYAEAIKRADIADDVTARTKELMTRRTATLRNRAERAEAERDEAYRERAHLLAWISALHPANAVITTAADIDELGWQLLYLLVGGWQMSWHIAPRDVGLFAHVEHVSTSDPRAQWDGHSTEQKYERMQQHVQRLAADRL</sequence>
<dbReference type="STRING" id="749414.SBI_02515"/>
<keyword evidence="3" id="KW-1185">Reference proteome</keyword>
<reference evidence="2 3" key="1">
    <citation type="journal article" date="2010" name="J. Bacteriol.">
        <title>Genome sequence of the milbemycin-producing bacterium Streptomyces bingchenggensis.</title>
        <authorList>
            <person name="Wang X.J."/>
            <person name="Yan Y.J."/>
            <person name="Zhang B."/>
            <person name="An J."/>
            <person name="Wang J.J."/>
            <person name="Tian J."/>
            <person name="Jiang L."/>
            <person name="Chen Y.H."/>
            <person name="Huang S.X."/>
            <person name="Yin M."/>
            <person name="Zhang J."/>
            <person name="Gao A.L."/>
            <person name="Liu C.X."/>
            <person name="Zhu Z.X."/>
            <person name="Xiang W.S."/>
        </authorList>
    </citation>
    <scope>NUCLEOTIDE SEQUENCE [LARGE SCALE GENOMIC DNA]</scope>
    <source>
        <strain evidence="2 3">BCW-1</strain>
    </source>
</reference>
<dbReference type="HOGENOM" id="CLU_1685526_0_0_11"/>
<keyword evidence="1" id="KW-0175">Coiled coil</keyword>
<name>D7BYS7_STRBB</name>